<feature type="transmembrane region" description="Helical" evidence="1">
    <location>
        <begin position="30"/>
        <end position="50"/>
    </location>
</feature>
<evidence type="ECO:0000256" key="1">
    <source>
        <dbReference type="SAM" id="Phobius"/>
    </source>
</evidence>
<reference evidence="2" key="1">
    <citation type="journal article" date="2021" name="Proc. Natl. Acad. Sci. U.S.A.">
        <title>A Catalog of Tens of Thousands of Viruses from Human Metagenomes Reveals Hidden Associations with Chronic Diseases.</title>
        <authorList>
            <person name="Tisza M.J."/>
            <person name="Buck C.B."/>
        </authorList>
    </citation>
    <scope>NUCLEOTIDE SEQUENCE</scope>
    <source>
        <strain evidence="2">CtT3B27</strain>
    </source>
</reference>
<protein>
    <submittedName>
        <fullName evidence="2">Uncharacterized protein</fullName>
    </submittedName>
</protein>
<organism evidence="2">
    <name type="scientific">Myoviridae sp. ctT3B27</name>
    <dbReference type="NCBI Taxonomy" id="2826655"/>
    <lineage>
        <taxon>Viruses</taxon>
        <taxon>Duplodnaviria</taxon>
        <taxon>Heunggongvirae</taxon>
        <taxon>Uroviricota</taxon>
        <taxon>Caudoviricetes</taxon>
    </lineage>
</organism>
<proteinExistence type="predicted"/>
<keyword evidence="1" id="KW-1133">Transmembrane helix</keyword>
<feature type="transmembrane region" description="Helical" evidence="1">
    <location>
        <begin position="80"/>
        <end position="110"/>
    </location>
</feature>
<dbReference type="EMBL" id="BK015116">
    <property type="protein sequence ID" value="DAD91609.1"/>
    <property type="molecule type" value="Genomic_DNA"/>
</dbReference>
<sequence length="131" mass="13981">MFDITLLVMIGVSFIWPASLALTVVQGWALLGIGLCVVLIAAGLIAQALWQHGGESGVSDITSRVFGLGKLLTLKKQLRFIISLALITACLLNAGLISTALCYLGALLGFRFIRSLFLMKFGSQLCPEPSL</sequence>
<keyword evidence="1" id="KW-0812">Transmembrane</keyword>
<keyword evidence="1" id="KW-0472">Membrane</keyword>
<accession>A0A8S5NAC9</accession>
<evidence type="ECO:0000313" key="2">
    <source>
        <dbReference type="EMBL" id="DAD91609.1"/>
    </source>
</evidence>
<feature type="transmembrane region" description="Helical" evidence="1">
    <location>
        <begin position="6"/>
        <end position="25"/>
    </location>
</feature>
<name>A0A8S5NAC9_9CAUD</name>